<reference evidence="3" key="1">
    <citation type="journal article" date="2023" name="Mol. Biol. Evol.">
        <title>Third-Generation Sequencing Reveals the Adaptive Role of the Epigenome in Three Deep-Sea Polychaetes.</title>
        <authorList>
            <person name="Perez M."/>
            <person name="Aroh O."/>
            <person name="Sun Y."/>
            <person name="Lan Y."/>
            <person name="Juniper S.K."/>
            <person name="Young C.R."/>
            <person name="Angers B."/>
            <person name="Qian P.Y."/>
        </authorList>
    </citation>
    <scope>NUCLEOTIDE SEQUENCE</scope>
    <source>
        <strain evidence="3">R07B-5</strain>
    </source>
</reference>
<feature type="compositionally biased region" description="Polar residues" evidence="1">
    <location>
        <begin position="1"/>
        <end position="13"/>
    </location>
</feature>
<protein>
    <recommendedName>
        <fullName evidence="2">C2H2-type domain-containing protein</fullName>
    </recommendedName>
</protein>
<feature type="compositionally biased region" description="Polar residues" evidence="1">
    <location>
        <begin position="174"/>
        <end position="190"/>
    </location>
</feature>
<dbReference type="Proteomes" id="UP001209878">
    <property type="component" value="Unassembled WGS sequence"/>
</dbReference>
<evidence type="ECO:0000313" key="3">
    <source>
        <dbReference type="EMBL" id="KAK2193670.1"/>
    </source>
</evidence>
<comment type="caution">
    <text evidence="3">The sequence shown here is derived from an EMBL/GenBank/DDBJ whole genome shotgun (WGS) entry which is preliminary data.</text>
</comment>
<feature type="region of interest" description="Disordered" evidence="1">
    <location>
        <begin position="127"/>
        <end position="190"/>
    </location>
</feature>
<organism evidence="3 4">
    <name type="scientific">Ridgeia piscesae</name>
    <name type="common">Tubeworm</name>
    <dbReference type="NCBI Taxonomy" id="27915"/>
    <lineage>
        <taxon>Eukaryota</taxon>
        <taxon>Metazoa</taxon>
        <taxon>Spiralia</taxon>
        <taxon>Lophotrochozoa</taxon>
        <taxon>Annelida</taxon>
        <taxon>Polychaeta</taxon>
        <taxon>Sedentaria</taxon>
        <taxon>Canalipalpata</taxon>
        <taxon>Sabellida</taxon>
        <taxon>Siboglinidae</taxon>
        <taxon>Ridgeia</taxon>
    </lineage>
</organism>
<evidence type="ECO:0000313" key="4">
    <source>
        <dbReference type="Proteomes" id="UP001209878"/>
    </source>
</evidence>
<feature type="domain" description="C2H2-type" evidence="2">
    <location>
        <begin position="56"/>
        <end position="76"/>
    </location>
</feature>
<dbReference type="EMBL" id="JAODUO010000008">
    <property type="protein sequence ID" value="KAK2193670.1"/>
    <property type="molecule type" value="Genomic_DNA"/>
</dbReference>
<dbReference type="PROSITE" id="PS00028">
    <property type="entry name" value="ZINC_FINGER_C2H2_1"/>
    <property type="match status" value="1"/>
</dbReference>
<evidence type="ECO:0000256" key="1">
    <source>
        <dbReference type="SAM" id="MobiDB-lite"/>
    </source>
</evidence>
<feature type="region of interest" description="Disordered" evidence="1">
    <location>
        <begin position="1"/>
        <end position="24"/>
    </location>
</feature>
<sequence>MTPIDNPTSNMTDSHIRPKRQRTDPHGIFCNTKCLELEGIIKVLRGYEDYDGGINCSICGKLYRSKVCFTKHLWEHSVYWDLFDGERNQDRVLSIQAALILYSGNHGYAECGDNGLSFLLVTAPHSEKKRSEGGSEEEDQNEAVVEKKRTPRRSPTKRRSTLETSSSPEKKTRSLSVSEASSSDTEVAKC</sequence>
<proteinExistence type="predicted"/>
<gene>
    <name evidence="3" type="ORF">NP493_8g03046</name>
</gene>
<evidence type="ECO:0000259" key="2">
    <source>
        <dbReference type="PROSITE" id="PS00028"/>
    </source>
</evidence>
<dbReference type="AlphaFoldDB" id="A0AAD9PF76"/>
<keyword evidence="4" id="KW-1185">Reference proteome</keyword>
<name>A0AAD9PF76_RIDPI</name>
<accession>A0AAD9PF76</accession>
<dbReference type="InterPro" id="IPR013087">
    <property type="entry name" value="Znf_C2H2_type"/>
</dbReference>
<feature type="compositionally biased region" description="Basic residues" evidence="1">
    <location>
        <begin position="149"/>
        <end position="159"/>
    </location>
</feature>